<accession>C6LLK3</accession>
<dbReference type="PANTHER" id="PTHR43280:SF10">
    <property type="entry name" value="REGULATORY PROTEIN POCR"/>
    <property type="match status" value="1"/>
</dbReference>
<evidence type="ECO:0000256" key="6">
    <source>
        <dbReference type="PROSITE-ProRule" id="PRU00169"/>
    </source>
</evidence>
<dbReference type="PROSITE" id="PS01124">
    <property type="entry name" value="HTH_ARAC_FAMILY_2"/>
    <property type="match status" value="1"/>
</dbReference>
<evidence type="ECO:0000259" key="7">
    <source>
        <dbReference type="PROSITE" id="PS01124"/>
    </source>
</evidence>
<dbReference type="eggNOG" id="COG4753">
    <property type="taxonomic scope" value="Bacteria"/>
</dbReference>
<dbReference type="InterPro" id="IPR018060">
    <property type="entry name" value="HTH_AraC"/>
</dbReference>
<name>C6LLK3_9FIRM</name>
<keyword evidence="10" id="KW-1185">Reference proteome</keyword>
<dbReference type="Pfam" id="PF12833">
    <property type="entry name" value="HTH_18"/>
    <property type="match status" value="1"/>
</dbReference>
<dbReference type="InterPro" id="IPR020449">
    <property type="entry name" value="Tscrpt_reg_AraC-type_HTH"/>
</dbReference>
<protein>
    <recommendedName>
        <fullName evidence="1">Stage 0 sporulation protein A homolog</fullName>
    </recommendedName>
</protein>
<dbReference type="InterPro" id="IPR001789">
    <property type="entry name" value="Sig_transdc_resp-reg_receiver"/>
</dbReference>
<dbReference type="Pfam" id="PF00072">
    <property type="entry name" value="Response_reg"/>
    <property type="match status" value="1"/>
</dbReference>
<evidence type="ECO:0000256" key="3">
    <source>
        <dbReference type="ARBA" id="ARBA00023125"/>
    </source>
</evidence>
<dbReference type="GO" id="GO:0043565">
    <property type="term" value="F:sequence-specific DNA binding"/>
    <property type="evidence" value="ECO:0007669"/>
    <property type="project" value="InterPro"/>
</dbReference>
<comment type="function">
    <text evidence="5">May play the central regulatory role in sporulation. It may be an element of the effector pathway responsible for the activation of sporulation genes in response to nutritional stress. Spo0A may act in concert with spo0H (a sigma factor) to control the expression of some genes that are critical to the sporulation process.</text>
</comment>
<keyword evidence="4" id="KW-0804">Transcription</keyword>
<dbReference type="SUPFAM" id="SSF46689">
    <property type="entry name" value="Homeodomain-like"/>
    <property type="match status" value="2"/>
</dbReference>
<dbReference type="Proteomes" id="UP000005561">
    <property type="component" value="Unassembled WGS sequence"/>
</dbReference>
<reference evidence="9" key="1">
    <citation type="submission" date="2009-07" db="EMBL/GenBank/DDBJ databases">
        <authorList>
            <person name="Weinstock G."/>
            <person name="Sodergren E."/>
            <person name="Clifton S."/>
            <person name="Fulton L."/>
            <person name="Fulton B."/>
            <person name="Courtney L."/>
            <person name="Fronick C."/>
            <person name="Harrison M."/>
            <person name="Strong C."/>
            <person name="Farmer C."/>
            <person name="Delahaunty K."/>
            <person name="Markovic C."/>
            <person name="Hall O."/>
            <person name="Minx P."/>
            <person name="Tomlinson C."/>
            <person name="Mitreva M."/>
            <person name="Nelson J."/>
            <person name="Hou S."/>
            <person name="Wollam A."/>
            <person name="Pepin K.H."/>
            <person name="Johnson M."/>
            <person name="Bhonagiri V."/>
            <person name="Nash W.E."/>
            <person name="Warren W."/>
            <person name="Chinwalla A."/>
            <person name="Mardis E.R."/>
            <person name="Wilson R.K."/>
        </authorList>
    </citation>
    <scope>NUCLEOTIDE SEQUENCE [LARGE SCALE GENOMIC DNA]</scope>
    <source>
        <strain evidence="9">DSM 14469</strain>
    </source>
</reference>
<dbReference type="Pfam" id="PF17853">
    <property type="entry name" value="GGDEF_2"/>
    <property type="match status" value="1"/>
</dbReference>
<dbReference type="PROSITE" id="PS00041">
    <property type="entry name" value="HTH_ARAC_FAMILY_1"/>
    <property type="match status" value="1"/>
</dbReference>
<evidence type="ECO:0000256" key="4">
    <source>
        <dbReference type="ARBA" id="ARBA00023163"/>
    </source>
</evidence>
<dbReference type="Gene3D" id="3.40.50.2300">
    <property type="match status" value="1"/>
</dbReference>
<evidence type="ECO:0000313" key="10">
    <source>
        <dbReference type="Proteomes" id="UP000005561"/>
    </source>
</evidence>
<evidence type="ECO:0000313" key="9">
    <source>
        <dbReference type="EMBL" id="EET58467.1"/>
    </source>
</evidence>
<dbReference type="InterPro" id="IPR041522">
    <property type="entry name" value="CdaR_GGDEF"/>
</dbReference>
<evidence type="ECO:0000256" key="1">
    <source>
        <dbReference type="ARBA" id="ARBA00018672"/>
    </source>
</evidence>
<feature type="domain" description="Response regulatory" evidence="8">
    <location>
        <begin position="3"/>
        <end position="120"/>
    </location>
</feature>
<dbReference type="OrthoDB" id="9794370at2"/>
<proteinExistence type="predicted"/>
<dbReference type="CDD" id="cd17536">
    <property type="entry name" value="REC_YesN-like"/>
    <property type="match status" value="1"/>
</dbReference>
<keyword evidence="2" id="KW-0805">Transcription regulation</keyword>
<dbReference type="SMART" id="SM00448">
    <property type="entry name" value="REC"/>
    <property type="match status" value="1"/>
</dbReference>
<evidence type="ECO:0000259" key="8">
    <source>
        <dbReference type="PROSITE" id="PS50110"/>
    </source>
</evidence>
<evidence type="ECO:0000256" key="5">
    <source>
        <dbReference type="ARBA" id="ARBA00024867"/>
    </source>
</evidence>
<dbReference type="SMART" id="SM00342">
    <property type="entry name" value="HTH_ARAC"/>
    <property type="match status" value="1"/>
</dbReference>
<dbReference type="InterPro" id="IPR018062">
    <property type="entry name" value="HTH_AraC-typ_CS"/>
</dbReference>
<dbReference type="PANTHER" id="PTHR43280">
    <property type="entry name" value="ARAC-FAMILY TRANSCRIPTIONAL REGULATOR"/>
    <property type="match status" value="1"/>
</dbReference>
<organism evidence="9 10">
    <name type="scientific">Marvinbryantia formatexigens DSM 14469</name>
    <dbReference type="NCBI Taxonomy" id="478749"/>
    <lineage>
        <taxon>Bacteria</taxon>
        <taxon>Bacillati</taxon>
        <taxon>Bacillota</taxon>
        <taxon>Clostridia</taxon>
        <taxon>Lachnospirales</taxon>
        <taxon>Lachnospiraceae</taxon>
        <taxon>Marvinbryantia</taxon>
    </lineage>
</organism>
<dbReference type="SUPFAM" id="SSF52172">
    <property type="entry name" value="CheY-like"/>
    <property type="match status" value="1"/>
</dbReference>
<dbReference type="AlphaFoldDB" id="C6LLK3"/>
<dbReference type="EMBL" id="ACCL02000031">
    <property type="protein sequence ID" value="EET58467.1"/>
    <property type="molecule type" value="Genomic_DNA"/>
</dbReference>
<dbReference type="STRING" id="168384.SAMN05660368_03975"/>
<dbReference type="eggNOG" id="COG2207">
    <property type="taxonomic scope" value="Bacteria"/>
</dbReference>
<feature type="modified residue" description="4-aspartylphosphate" evidence="6">
    <location>
        <position position="55"/>
    </location>
</feature>
<dbReference type="GO" id="GO:0003700">
    <property type="term" value="F:DNA-binding transcription factor activity"/>
    <property type="evidence" value="ECO:0007669"/>
    <property type="project" value="InterPro"/>
</dbReference>
<dbReference type="InterPro" id="IPR009057">
    <property type="entry name" value="Homeodomain-like_sf"/>
</dbReference>
<dbReference type="Gene3D" id="1.10.10.60">
    <property type="entry name" value="Homeodomain-like"/>
    <property type="match status" value="2"/>
</dbReference>
<dbReference type="PRINTS" id="PR00032">
    <property type="entry name" value="HTHARAC"/>
</dbReference>
<keyword evidence="6" id="KW-0597">Phosphoprotein</keyword>
<keyword evidence="3" id="KW-0238">DNA-binding</keyword>
<sequence length="531" mass="61569">MYRILIADDEGIMLESLKNIISRNFGGQCEVVTAKSGRIVIEQAEICHPDIVFMDIQMPGINGIQAIREIRKFNTSALFYVISAYDKFDYAKEALNLGVEKYLTKPITKSTVISVVEEAMKKVDQNRKVRSDQLQIQEKLEIIVPVVESSFVNNVMFQNDASDMEYYRLLLDIREEYGYVMLIQFGESVENGRLISPVGMNVRAQEFYPELCAIIKSYFHCVTGPVMSNRVVAAVPHDGDEISYDERIRIIETAREMANRLEERLNAKFRVGIGKIRRIEELSGSYQEAVRALSDQISRVVHAEDLRLEGTYEESFPVDTENKLFRMLLKGDLNAMVSAANQFFDWMVKCYPEDKNNIRLKVLEFVTWGEREAFHVGAVNYGFNSRRGYLDTVMALEDYEDIRTWFLEKMMQTCCSIRDKNEDRSESLVEKARSYMQENYSREISLDDVSKEVNVSPYYFSKIFKEESGENFTEYLTNIRIGKAKELLENPELSIKEIGVMSGYTDPNYFSRIFKKHTGITPREYRERYYG</sequence>
<dbReference type="RefSeq" id="WP_006864304.1">
    <property type="nucleotide sequence ID" value="NZ_ACCL02000031.1"/>
</dbReference>
<feature type="domain" description="HTH araC/xylS-type" evidence="7">
    <location>
        <begin position="430"/>
        <end position="528"/>
    </location>
</feature>
<evidence type="ECO:0000256" key="2">
    <source>
        <dbReference type="ARBA" id="ARBA00023015"/>
    </source>
</evidence>
<gene>
    <name evidence="9" type="ORF">BRYFOR_09551</name>
</gene>
<dbReference type="PROSITE" id="PS50110">
    <property type="entry name" value="RESPONSE_REGULATORY"/>
    <property type="match status" value="1"/>
</dbReference>
<dbReference type="GO" id="GO:0000160">
    <property type="term" value="P:phosphorelay signal transduction system"/>
    <property type="evidence" value="ECO:0007669"/>
    <property type="project" value="InterPro"/>
</dbReference>
<dbReference type="InterPro" id="IPR011006">
    <property type="entry name" value="CheY-like_superfamily"/>
</dbReference>
<comment type="caution">
    <text evidence="9">The sequence shown here is derived from an EMBL/GenBank/DDBJ whole genome shotgun (WGS) entry which is preliminary data.</text>
</comment>